<evidence type="ECO:0000256" key="1">
    <source>
        <dbReference type="SAM" id="MobiDB-lite"/>
    </source>
</evidence>
<evidence type="ECO:0000313" key="2">
    <source>
        <dbReference type="EMBL" id="AAF11220.1"/>
    </source>
</evidence>
<feature type="region of interest" description="Disordered" evidence="1">
    <location>
        <begin position="69"/>
        <end position="91"/>
    </location>
</feature>
<dbReference type="EMBL" id="AE000513">
    <property type="protein sequence ID" value="AAF11220.1"/>
    <property type="molecule type" value="Genomic_DNA"/>
</dbReference>
<proteinExistence type="predicted"/>
<accession>Q9RTU6</accession>
<feature type="region of interest" description="Disordered" evidence="1">
    <location>
        <begin position="358"/>
        <end position="383"/>
    </location>
</feature>
<dbReference type="HOGENOM" id="CLU_721052_0_0_0"/>
<dbReference type="InParanoid" id="Q9RTU6"/>
<name>Q9RTU6_DEIRA</name>
<dbReference type="PIR" id="G75370">
    <property type="entry name" value="G75370"/>
</dbReference>
<organism evidence="2 3">
    <name type="scientific">Deinococcus radiodurans (strain ATCC 13939 / DSM 20539 / JCM 16871 / CCUG 27074 / LMG 4051 / NBRC 15346 / NCIMB 9279 / VKM B-1422 / R1)</name>
    <dbReference type="NCBI Taxonomy" id="243230"/>
    <lineage>
        <taxon>Bacteria</taxon>
        <taxon>Thermotogati</taxon>
        <taxon>Deinococcota</taxon>
        <taxon>Deinococci</taxon>
        <taxon>Deinococcales</taxon>
        <taxon>Deinococcaceae</taxon>
        <taxon>Deinococcus</taxon>
    </lineage>
</organism>
<sequence length="383" mass="42278">MCLPSTQWGDSAMQSFLTVVRCLNSERRSFAFQRHRRFVAHEAQRLVDTQHGPVHAVIIGAGVGKAPFQPGAGGDQLERQPQPAPPPLAAHPGQAVLQHLRLRGAWGMQLGQAGPLIVRGHGQEHAFGVLQVRHVALLPELEGPNFDRRGARHVAQQGVKQRVEFALLRFGVQPAQLTQGANGYARRRCRPFRRGEESEIERPQVQHTIPQPVMLGVPVRLVQPLLRPAFLHPRQQRVAAVREGKRLGVPQQRGGQGAIPFSRLHGHLDEKPAGVVLGAWHRRFRQADEFAAAQGQGAPKRLAGLPQSIQAPDVFGRRGRLRVRRVQKCGELRQIVGRGGPEVHAGQVGKGRLHAPVEQRHGAPSIRHPAERSLSFPAYTRPR</sequence>
<dbReference type="Proteomes" id="UP000002524">
    <property type="component" value="Chromosome 1"/>
</dbReference>
<evidence type="ECO:0000313" key="3">
    <source>
        <dbReference type="Proteomes" id="UP000002524"/>
    </source>
</evidence>
<gene>
    <name evidence="2" type="ordered locus">DR_1660</name>
</gene>
<dbReference type="STRING" id="243230.DR_1660"/>
<dbReference type="AlphaFoldDB" id="Q9RTU6"/>
<dbReference type="PaxDb" id="243230-DR_1660"/>
<dbReference type="EnsemblBacteria" id="AAF11220">
    <property type="protein sequence ID" value="AAF11220"/>
    <property type="gene ID" value="DR_1660"/>
</dbReference>
<keyword evidence="3" id="KW-1185">Reference proteome</keyword>
<reference evidence="2 3" key="1">
    <citation type="journal article" date="1999" name="Science">
        <title>Genome sequence of the radioresistant bacterium Deinococcus radiodurans R1.</title>
        <authorList>
            <person name="White O."/>
            <person name="Eisen J.A."/>
            <person name="Heidelberg J.F."/>
            <person name="Hickey E.K."/>
            <person name="Peterson J.D."/>
            <person name="Dodson R.J."/>
            <person name="Haft D.H."/>
            <person name="Gwinn M.L."/>
            <person name="Nelson W.C."/>
            <person name="Richardson D.L."/>
            <person name="Moffat K.S."/>
            <person name="Qin H."/>
            <person name="Jiang L."/>
            <person name="Pamphile W."/>
            <person name="Crosby M."/>
            <person name="Shen M."/>
            <person name="Vamathevan J.J."/>
            <person name="Lam P."/>
            <person name="McDonald L."/>
            <person name="Utterback T."/>
            <person name="Zalewski C."/>
            <person name="Makarova K.S."/>
            <person name="Aravind L."/>
            <person name="Daly M.J."/>
            <person name="Minton K.W."/>
            <person name="Fleischmann R.D."/>
            <person name="Ketchum K.A."/>
            <person name="Nelson K.E."/>
            <person name="Salzberg S."/>
            <person name="Smith H.O."/>
            <person name="Venter J.C."/>
            <person name="Fraser C.M."/>
        </authorList>
    </citation>
    <scope>NUCLEOTIDE SEQUENCE [LARGE SCALE GENOMIC DNA]</scope>
    <source>
        <strain evidence="3">ATCC 13939 / DSM 20539 / JCM 16871 / LMG 4051 / NBRC 15346 / NCIMB 9279 / R1 / VKM B-1422</strain>
    </source>
</reference>
<protein>
    <submittedName>
        <fullName evidence="2">Uncharacterized protein</fullName>
    </submittedName>
</protein>
<dbReference type="KEGG" id="dra:DR_1660"/>